<comment type="caution">
    <text evidence="1">The sequence shown here is derived from an EMBL/GenBank/DDBJ whole genome shotgun (WGS) entry which is preliminary data.</text>
</comment>
<sequence>MEALRLRKKYPEVTQDDMFDLISRFNAINTDTPGRVDKAHILQVLQATGESYDKARETLKQVSVDASGKVELEDWVELNVKLRQQPASSVLPTRAGKVTVHGTSATVSHTINQDELAEFTNHINAVRVDHSQQVRL</sequence>
<evidence type="ECO:0000313" key="2">
    <source>
        <dbReference type="Proteomes" id="UP001385951"/>
    </source>
</evidence>
<accession>A0AAW0FZM8</accession>
<dbReference type="EMBL" id="JASBNA010000032">
    <property type="protein sequence ID" value="KAK7683118.1"/>
    <property type="molecule type" value="Genomic_DNA"/>
</dbReference>
<keyword evidence="2" id="KW-1185">Reference proteome</keyword>
<gene>
    <name evidence="1" type="ORF">QCA50_013791</name>
</gene>
<evidence type="ECO:0000313" key="1">
    <source>
        <dbReference type="EMBL" id="KAK7683118.1"/>
    </source>
</evidence>
<reference evidence="1 2" key="1">
    <citation type="submission" date="2022-09" db="EMBL/GenBank/DDBJ databases">
        <authorList>
            <person name="Palmer J.M."/>
        </authorList>
    </citation>
    <scope>NUCLEOTIDE SEQUENCE [LARGE SCALE GENOMIC DNA]</scope>
    <source>
        <strain evidence="1 2">DSM 7382</strain>
    </source>
</reference>
<dbReference type="Proteomes" id="UP001385951">
    <property type="component" value="Unassembled WGS sequence"/>
</dbReference>
<proteinExistence type="predicted"/>
<dbReference type="Gene3D" id="1.10.238.10">
    <property type="entry name" value="EF-hand"/>
    <property type="match status" value="1"/>
</dbReference>
<protein>
    <submittedName>
        <fullName evidence="1">Uncharacterized protein</fullName>
    </submittedName>
</protein>
<name>A0AAW0FZM8_9APHY</name>
<dbReference type="AlphaFoldDB" id="A0AAW0FZM8"/>
<organism evidence="1 2">
    <name type="scientific">Cerrena zonata</name>
    <dbReference type="NCBI Taxonomy" id="2478898"/>
    <lineage>
        <taxon>Eukaryota</taxon>
        <taxon>Fungi</taxon>
        <taxon>Dikarya</taxon>
        <taxon>Basidiomycota</taxon>
        <taxon>Agaricomycotina</taxon>
        <taxon>Agaricomycetes</taxon>
        <taxon>Polyporales</taxon>
        <taxon>Cerrenaceae</taxon>
        <taxon>Cerrena</taxon>
    </lineage>
</organism>
<dbReference type="InterPro" id="IPR011992">
    <property type="entry name" value="EF-hand-dom_pair"/>
</dbReference>
<dbReference type="SUPFAM" id="SSF47473">
    <property type="entry name" value="EF-hand"/>
    <property type="match status" value="1"/>
</dbReference>